<comment type="similarity">
    <text evidence="2 19">Belongs to the DNA2/NAM7 helicase family.</text>
</comment>
<feature type="region of interest" description="Disordered" evidence="20">
    <location>
        <begin position="45"/>
        <end position="82"/>
    </location>
</feature>
<evidence type="ECO:0000256" key="7">
    <source>
        <dbReference type="ARBA" id="ARBA00022741"/>
    </source>
</evidence>
<evidence type="ECO:0000256" key="9">
    <source>
        <dbReference type="ARBA" id="ARBA00022801"/>
    </source>
</evidence>
<dbReference type="Proteomes" id="UP001642520">
    <property type="component" value="Unassembled WGS sequence"/>
</dbReference>
<keyword evidence="10 19" id="KW-0347">Helicase</keyword>
<dbReference type="InterPro" id="IPR026851">
    <property type="entry name" value="Dna2/JHS1_DEXXQ-box"/>
</dbReference>
<keyword evidence="8 19" id="KW-0227">DNA damage</keyword>
<dbReference type="CDD" id="cd18041">
    <property type="entry name" value="DEXXQc_DNA2"/>
    <property type="match status" value="1"/>
</dbReference>
<evidence type="ECO:0000313" key="23">
    <source>
        <dbReference type="Proteomes" id="UP001642520"/>
    </source>
</evidence>
<keyword evidence="11 19" id="KW-0067">ATP-binding</keyword>
<proteinExistence type="inferred from homology"/>
<keyword evidence="12 19" id="KW-0408">Iron</keyword>
<dbReference type="PANTHER" id="PTHR10887:SF433">
    <property type="entry name" value="DNA REPLICATION ATP-DEPENDENT HELICASE_NUCLEASE DNA2"/>
    <property type="match status" value="1"/>
</dbReference>
<evidence type="ECO:0000256" key="20">
    <source>
        <dbReference type="SAM" id="MobiDB-lite"/>
    </source>
</evidence>
<feature type="compositionally biased region" description="Polar residues" evidence="20">
    <location>
        <begin position="51"/>
        <end position="63"/>
    </location>
</feature>
<evidence type="ECO:0000256" key="19">
    <source>
        <dbReference type="RuleBase" id="RU367041"/>
    </source>
</evidence>
<evidence type="ECO:0000256" key="12">
    <source>
        <dbReference type="ARBA" id="ARBA00023004"/>
    </source>
</evidence>
<comment type="caution">
    <text evidence="22">The sequence shown here is derived from an EMBL/GenBank/DDBJ whole genome shotgun (WGS) entry which is preliminary data.</text>
</comment>
<keyword evidence="23" id="KW-1185">Reference proteome</keyword>
<keyword evidence="3 19" id="KW-0004">4Fe-4S</keyword>
<dbReference type="SMART" id="SM00487">
    <property type="entry name" value="DEXDc"/>
    <property type="match status" value="1"/>
</dbReference>
<dbReference type="Pfam" id="PF13086">
    <property type="entry name" value="AAA_11"/>
    <property type="match status" value="2"/>
</dbReference>
<comment type="function">
    <text evidence="19">Key enzyme involved in DNA replication and DNA repair. Involved in Okazaki fragments processing by cleaving long flaps that escape FEN1: flaps that are longer than 27 nucleotides are coated by replication protein A complex (RPA), leading to recruit DNA2 which cleaves the flap until it is too short to bind RPA and becomes a substrate for FEN1. Also involved in 5'-end resection of DNA during double-strand break (DSB) repair by mediating the cleavage of 5'-ssDNA.</text>
</comment>
<feature type="compositionally biased region" description="Basic and acidic residues" evidence="20">
    <location>
        <begin position="124"/>
        <end position="145"/>
    </location>
</feature>
<evidence type="ECO:0000256" key="3">
    <source>
        <dbReference type="ARBA" id="ARBA00022485"/>
    </source>
</evidence>
<keyword evidence="13 19" id="KW-0411">Iron-sulfur</keyword>
<evidence type="ECO:0000256" key="11">
    <source>
        <dbReference type="ARBA" id="ARBA00022840"/>
    </source>
</evidence>
<sequence>MKKADCKKPNLPENVKRIQTKISHFFTKTDANKSLEAISEENCRKRKSSNDLESLQTKSTKYDSSCRLYDPPSKQRQNRTHTDDSNLNALNIIPTVWDDVAIIEYKENIDLENNKTIPCQTKETIQKEDNNRNKSHPPKEHRTDSINKPIHNNMEKECQIIDVNDFSDFSFGDEWSIDSHINFNTLQRCEVIEVEMEGNNMILTVTQKHLGAENKIVCSGFWQKSIVRKGDVVAVQAVKVSGKWIIDNNNGYLVNNPDLLISGTTVATATFCRRKSVLMEKFRKIESLPYQKGDASPLVIGIIVHQVTQRAIVKNVQKITDIANLMNDILLSKETSSLLYASEITFDACRQQILPFIPKIYEFIQHYLKDEKQQRISDIQNNFDGQISRICDIEENVWLPALGMKGKIDVTAEVKKHSRKKIMPLEIKTGKPSFSIEHRGQLILYIMMMALTGQDTDSGLLLYLRDNSMIEVRGSHSEKRDLILLRNTLVNYLTPTFSENLATVISKSNWQTMKLPEPINHHSACSKCTYNTLCCMYLRQDTETQLSDSHPLTKLGKQILGKFKPTHIDYVLLWISLLEIEETAQSSENITRYLWTLTAEKREIKKICISNLKVIGKVTEHNSKYKHTFVRANLKVQFSNTKIPYMEFTDNEYVLISTNVRINISAGFIVKRAEDSITVMLDRDITKYSSGECFHIDKYASSNLVSFNLANVGGLLADNEICERLRDIVIDRKPATFDKGIPHSLVQIGSKILQKLNEDQQRAVLKAMSANDYMLIKGMPGTGKTQTLVALIQLLHKTGHSVLITAHTNSAVDNILLKLLDMGLDFLRLGSSAHSILKHKTEGYATSHCCTPDSLEAVYSSKNIVGVTCHSAHHTMLVRRTFDYCVVDESAQVMQPTVLRSLYSARKFILVGDPDQLPPIIKSKLARKLGAAESLFVRLDNQNNTAYLMKQYRMNKKIMHLANELTYDNLLEAGNEQVENATFVSVHRQILEKEEKWLRDTLSSDMSKSVVILNTGCTSNLSASYDVCSKYSESDQIRSNIWEGAIVSKLVKTLLKMGVKQESIGVIAAYRSHVNLLKTIIIKDIEVNTVDQYQGRDKKIIIYSCAKSLINSDNIKEDLEVLGDRRRLTVAVTRAKHKLIIIADKTTVSQYTVFKRLFNLVEDENIINLRDNYDGFSWRNLVSDLANDISE</sequence>
<accession>A0ABP1NRH3</accession>
<comment type="catalytic activity">
    <reaction evidence="18">
        <text>ATP + H2O = ADP + phosphate + H(+)</text>
        <dbReference type="Rhea" id="RHEA:13065"/>
        <dbReference type="ChEBI" id="CHEBI:15377"/>
        <dbReference type="ChEBI" id="CHEBI:15378"/>
        <dbReference type="ChEBI" id="CHEBI:30616"/>
        <dbReference type="ChEBI" id="CHEBI:43474"/>
        <dbReference type="ChEBI" id="CHEBI:456216"/>
        <dbReference type="EC" id="3.6.4.12"/>
    </reaction>
    <physiologicalReaction direction="left-to-right" evidence="18">
        <dbReference type="Rhea" id="RHEA:13066"/>
    </physiologicalReaction>
</comment>
<protein>
    <recommendedName>
        <fullName evidence="19">DNA replication ATP-dependent helicase/nuclease</fullName>
        <ecNumber evidence="19">3.1.-.-</ecNumber>
        <ecNumber evidence="19">3.6.4.12</ecNumber>
    </recommendedName>
</protein>
<evidence type="ECO:0000256" key="18">
    <source>
        <dbReference type="ARBA" id="ARBA00048432"/>
    </source>
</evidence>
<dbReference type="EMBL" id="CAXAJV020001292">
    <property type="protein sequence ID" value="CAL7942303.1"/>
    <property type="molecule type" value="Genomic_DNA"/>
</dbReference>
<keyword evidence="15 19" id="KW-0234">DNA repair</keyword>
<dbReference type="Gene3D" id="3.90.320.10">
    <property type="match status" value="1"/>
</dbReference>
<keyword evidence="9 19" id="KW-0378">Hydrolase</keyword>
<evidence type="ECO:0000256" key="17">
    <source>
        <dbReference type="ARBA" id="ARBA00023268"/>
    </source>
</evidence>
<evidence type="ECO:0000313" key="22">
    <source>
        <dbReference type="EMBL" id="CAL7942303.1"/>
    </source>
</evidence>
<evidence type="ECO:0000256" key="6">
    <source>
        <dbReference type="ARBA" id="ARBA00022723"/>
    </source>
</evidence>
<dbReference type="InterPro" id="IPR011604">
    <property type="entry name" value="PDDEXK-like_dom_sf"/>
</dbReference>
<dbReference type="Gene3D" id="3.40.50.300">
    <property type="entry name" value="P-loop containing nucleotide triphosphate hydrolases"/>
    <property type="match status" value="2"/>
</dbReference>
<dbReference type="InterPro" id="IPR014001">
    <property type="entry name" value="Helicase_ATP-bd"/>
</dbReference>
<feature type="domain" description="Helicase ATP-binding" evidence="21">
    <location>
        <begin position="752"/>
        <end position="952"/>
    </location>
</feature>
<keyword evidence="6 19" id="KW-0479">Metal-binding</keyword>
<keyword evidence="4 19" id="KW-0235">DNA replication</keyword>
<dbReference type="Pfam" id="PF08696">
    <property type="entry name" value="Dna2"/>
    <property type="match status" value="1"/>
</dbReference>
<evidence type="ECO:0000259" key="21">
    <source>
        <dbReference type="SMART" id="SM00487"/>
    </source>
</evidence>
<keyword evidence="16 19" id="KW-0539">Nucleus</keyword>
<organism evidence="22 23">
    <name type="scientific">Xylocopa violacea</name>
    <name type="common">Violet carpenter bee</name>
    <name type="synonym">Apis violacea</name>
    <dbReference type="NCBI Taxonomy" id="135666"/>
    <lineage>
        <taxon>Eukaryota</taxon>
        <taxon>Metazoa</taxon>
        <taxon>Ecdysozoa</taxon>
        <taxon>Arthropoda</taxon>
        <taxon>Hexapoda</taxon>
        <taxon>Insecta</taxon>
        <taxon>Pterygota</taxon>
        <taxon>Neoptera</taxon>
        <taxon>Endopterygota</taxon>
        <taxon>Hymenoptera</taxon>
        <taxon>Apocrita</taxon>
        <taxon>Aculeata</taxon>
        <taxon>Apoidea</taxon>
        <taxon>Anthophila</taxon>
        <taxon>Apidae</taxon>
        <taxon>Xylocopa</taxon>
        <taxon>Xylocopa</taxon>
    </lineage>
</organism>
<dbReference type="InterPro" id="IPR014808">
    <property type="entry name" value="DNA_replication_fac_Dna2_N"/>
</dbReference>
<keyword evidence="17 19" id="KW-0511">Multifunctional enzyme</keyword>
<evidence type="ECO:0000256" key="10">
    <source>
        <dbReference type="ARBA" id="ARBA00022806"/>
    </source>
</evidence>
<evidence type="ECO:0000256" key="2">
    <source>
        <dbReference type="ARBA" id="ARBA00007913"/>
    </source>
</evidence>
<dbReference type="InterPro" id="IPR027417">
    <property type="entry name" value="P-loop_NTPase"/>
</dbReference>
<dbReference type="InterPro" id="IPR045055">
    <property type="entry name" value="DNA2/NAM7-like"/>
</dbReference>
<dbReference type="EC" id="3.6.4.12" evidence="19"/>
<keyword evidence="5 19" id="KW-0540">Nuclease</keyword>
<dbReference type="CDD" id="cd18808">
    <property type="entry name" value="SF1_C_Upf1"/>
    <property type="match status" value="1"/>
</dbReference>
<comment type="cofactor">
    <cofactor evidence="1">
        <name>[4Fe-4S] cluster</name>
        <dbReference type="ChEBI" id="CHEBI:49883"/>
    </cofactor>
</comment>
<evidence type="ECO:0000256" key="8">
    <source>
        <dbReference type="ARBA" id="ARBA00022763"/>
    </source>
</evidence>
<keyword evidence="14 19" id="KW-0238">DNA-binding</keyword>
<evidence type="ECO:0000256" key="13">
    <source>
        <dbReference type="ARBA" id="ARBA00023014"/>
    </source>
</evidence>
<evidence type="ECO:0000256" key="15">
    <source>
        <dbReference type="ARBA" id="ARBA00023204"/>
    </source>
</evidence>
<gene>
    <name evidence="22" type="ORF">XYLVIOL_LOCUS5491</name>
</gene>
<feature type="region of interest" description="Disordered" evidence="20">
    <location>
        <begin position="120"/>
        <end position="150"/>
    </location>
</feature>
<evidence type="ECO:0000256" key="4">
    <source>
        <dbReference type="ARBA" id="ARBA00022705"/>
    </source>
</evidence>
<evidence type="ECO:0000256" key="16">
    <source>
        <dbReference type="ARBA" id="ARBA00023242"/>
    </source>
</evidence>
<dbReference type="Pfam" id="PF13087">
    <property type="entry name" value="AAA_12"/>
    <property type="match status" value="1"/>
</dbReference>
<name>A0ABP1NRH3_XYLVO</name>
<evidence type="ECO:0000256" key="14">
    <source>
        <dbReference type="ARBA" id="ARBA00023125"/>
    </source>
</evidence>
<dbReference type="InterPro" id="IPR041677">
    <property type="entry name" value="DNA2/NAM7_AAA_11"/>
</dbReference>
<comment type="subcellular location">
    <subcellularLocation>
        <location evidence="19">Nucleus</location>
    </subcellularLocation>
    <subcellularLocation>
        <location evidence="19">Chromosome</location>
    </subcellularLocation>
</comment>
<evidence type="ECO:0000256" key="1">
    <source>
        <dbReference type="ARBA" id="ARBA00001966"/>
    </source>
</evidence>
<evidence type="ECO:0000256" key="5">
    <source>
        <dbReference type="ARBA" id="ARBA00022722"/>
    </source>
</evidence>
<keyword evidence="19" id="KW-0158">Chromosome</keyword>
<dbReference type="InterPro" id="IPR041679">
    <property type="entry name" value="DNA2/NAM7-like_C"/>
</dbReference>
<keyword evidence="7 19" id="KW-0547">Nucleotide-binding</keyword>
<dbReference type="CDD" id="cd22318">
    <property type="entry name" value="DNA2_N-like"/>
    <property type="match status" value="1"/>
</dbReference>
<dbReference type="PANTHER" id="PTHR10887">
    <property type="entry name" value="DNA2/NAM7 HELICASE FAMILY"/>
    <property type="match status" value="1"/>
</dbReference>
<dbReference type="SUPFAM" id="SSF52540">
    <property type="entry name" value="P-loop containing nucleoside triphosphate hydrolases"/>
    <property type="match status" value="1"/>
</dbReference>
<reference evidence="22 23" key="1">
    <citation type="submission" date="2024-08" db="EMBL/GenBank/DDBJ databases">
        <authorList>
            <person name="Will J Nash"/>
            <person name="Angela Man"/>
            <person name="Seanna McTaggart"/>
            <person name="Kendall Baker"/>
            <person name="Tom Barker"/>
            <person name="Leah Catchpole"/>
            <person name="Alex Durrant"/>
            <person name="Karim Gharbi"/>
            <person name="Naomi Irish"/>
            <person name="Gemy Kaithakottil"/>
            <person name="Debby Ku"/>
            <person name="Aaliyah Providence"/>
            <person name="Felix Shaw"/>
            <person name="David Swarbreck"/>
            <person name="Chris Watkins"/>
            <person name="Ann M. McCartney"/>
            <person name="Giulio Formenti"/>
            <person name="Alice Mouton"/>
            <person name="Noel Vella"/>
            <person name="Bjorn M von Reumont"/>
            <person name="Adriana Vella"/>
            <person name="Wilfried Haerty"/>
        </authorList>
    </citation>
    <scope>NUCLEOTIDE SEQUENCE [LARGE SCALE GENOMIC DNA]</scope>
</reference>
<dbReference type="InterPro" id="IPR047187">
    <property type="entry name" value="SF1_C_Upf1"/>
</dbReference>
<dbReference type="EC" id="3.1.-.-" evidence="19"/>